<evidence type="ECO:0000313" key="1">
    <source>
        <dbReference type="EMBL" id="CAK9168206.1"/>
    </source>
</evidence>
<dbReference type="Proteomes" id="UP001642360">
    <property type="component" value="Unassembled WGS sequence"/>
</dbReference>
<organism evidence="1 2">
    <name type="scientific">Ilex paraguariensis</name>
    <name type="common">yerba mate</name>
    <dbReference type="NCBI Taxonomy" id="185542"/>
    <lineage>
        <taxon>Eukaryota</taxon>
        <taxon>Viridiplantae</taxon>
        <taxon>Streptophyta</taxon>
        <taxon>Embryophyta</taxon>
        <taxon>Tracheophyta</taxon>
        <taxon>Spermatophyta</taxon>
        <taxon>Magnoliopsida</taxon>
        <taxon>eudicotyledons</taxon>
        <taxon>Gunneridae</taxon>
        <taxon>Pentapetalae</taxon>
        <taxon>asterids</taxon>
        <taxon>campanulids</taxon>
        <taxon>Aquifoliales</taxon>
        <taxon>Aquifoliaceae</taxon>
        <taxon>Ilex</taxon>
    </lineage>
</organism>
<dbReference type="AlphaFoldDB" id="A0ABC8TGT9"/>
<evidence type="ECO:0000313" key="2">
    <source>
        <dbReference type="Proteomes" id="UP001642360"/>
    </source>
</evidence>
<gene>
    <name evidence="1" type="ORF">ILEXP_LOCUS37549</name>
</gene>
<keyword evidence="2" id="KW-1185">Reference proteome</keyword>
<proteinExistence type="predicted"/>
<accession>A0ABC8TGT9</accession>
<name>A0ABC8TGT9_9AQUA</name>
<sequence length="194" mass="20375">MMGRSSKFSLGSLSIVEIVKDLVFWCCDHASNSMNLEFLVLGDVFVDMRETIGPSHHVNSHDLPDLYGVDLPINKLFLDSIVATQGTVDPMLLVKEAGAKVPLPSDEVPAFMGTGVSVPPAEVSSPAASSIPAIVSDFLGLSELSGAPAAISFAATFEAPDLPESPEISTDLPPLASSYLPKLPEVIPYPVVGA</sequence>
<comment type="caution">
    <text evidence="1">The sequence shown here is derived from an EMBL/GenBank/DDBJ whole genome shotgun (WGS) entry which is preliminary data.</text>
</comment>
<reference evidence="1 2" key="1">
    <citation type="submission" date="2024-02" db="EMBL/GenBank/DDBJ databases">
        <authorList>
            <person name="Vignale AGUSTIN F."/>
            <person name="Sosa J E."/>
            <person name="Modenutti C."/>
        </authorList>
    </citation>
    <scope>NUCLEOTIDE SEQUENCE [LARGE SCALE GENOMIC DNA]</scope>
</reference>
<protein>
    <submittedName>
        <fullName evidence="1">Uncharacterized protein</fullName>
    </submittedName>
</protein>
<dbReference type="EMBL" id="CAUOFW020005035">
    <property type="protein sequence ID" value="CAK9168206.1"/>
    <property type="molecule type" value="Genomic_DNA"/>
</dbReference>